<dbReference type="AlphaFoldDB" id="I3CZW9"/>
<comment type="caution">
    <text evidence="1">The sequence shown here is derived from an EMBL/GenBank/DDBJ whole genome shotgun (WGS) entry which is preliminary data.</text>
</comment>
<protein>
    <submittedName>
        <fullName evidence="1">Uncharacterized protein</fullName>
    </submittedName>
</protein>
<dbReference type="Proteomes" id="UP000003423">
    <property type="component" value="Unassembled WGS sequence"/>
</dbReference>
<sequence length="40" mass="4764">MKSITLLHKSHQVGEEPIKSSFFPRIIREFDDDDEPMFWG</sequence>
<organism evidence="1 2">
    <name type="scientific">Candidatus Nitrosopumilus salarius BD31</name>
    <dbReference type="NCBI Taxonomy" id="859350"/>
    <lineage>
        <taxon>Archaea</taxon>
        <taxon>Nitrososphaerota</taxon>
        <taxon>Nitrososphaeria</taxon>
        <taxon>Nitrosopumilales</taxon>
        <taxon>Nitrosopumilaceae</taxon>
        <taxon>Nitrosopumilus</taxon>
    </lineage>
</organism>
<evidence type="ECO:0000313" key="2">
    <source>
        <dbReference type="Proteomes" id="UP000003423"/>
    </source>
</evidence>
<evidence type="ECO:0000313" key="1">
    <source>
        <dbReference type="EMBL" id="EIJ65012.1"/>
    </source>
</evidence>
<dbReference type="PATRIC" id="fig|859350.6.peg.1909"/>
<accession>I3CZW9</accession>
<gene>
    <name evidence="1" type="ORF">BD31_I0772</name>
</gene>
<reference evidence="1 2" key="1">
    <citation type="journal article" date="2012" name="J. Bacteriol.">
        <title>Genome sequence of "Candidatus Nitrosopumilus salaria" BD31, an ammonia-oxidizing archaeon from the San Francisco Bay estuary.</title>
        <authorList>
            <person name="Mosier A.C."/>
            <person name="Allen E.E."/>
            <person name="Kim M."/>
            <person name="Ferriera S."/>
            <person name="Francis C.A."/>
        </authorList>
    </citation>
    <scope>NUCLEOTIDE SEQUENCE [LARGE SCALE GENOMIC DNA]</scope>
    <source>
        <strain evidence="1 2">BD31</strain>
    </source>
</reference>
<name>I3CZW9_9ARCH</name>
<keyword evidence="2" id="KW-1185">Reference proteome</keyword>
<dbReference type="EMBL" id="AEXL02000161">
    <property type="protein sequence ID" value="EIJ65012.1"/>
    <property type="molecule type" value="Genomic_DNA"/>
</dbReference>
<proteinExistence type="predicted"/>